<evidence type="ECO:0000256" key="1">
    <source>
        <dbReference type="SAM" id="MobiDB-lite"/>
    </source>
</evidence>
<protein>
    <recommendedName>
        <fullName evidence="5">Lipoprotein</fullName>
    </recommendedName>
</protein>
<evidence type="ECO:0000313" key="3">
    <source>
        <dbReference type="EMBL" id="GAA5482133.1"/>
    </source>
</evidence>
<dbReference type="Proteomes" id="UP001476282">
    <property type="component" value="Unassembled WGS sequence"/>
</dbReference>
<name>A0ABP9UQR4_9BACT</name>
<organism evidence="3 4">
    <name type="scientific">Haloferula sargassicola</name>
    <dbReference type="NCBI Taxonomy" id="490096"/>
    <lineage>
        <taxon>Bacteria</taxon>
        <taxon>Pseudomonadati</taxon>
        <taxon>Verrucomicrobiota</taxon>
        <taxon>Verrucomicrobiia</taxon>
        <taxon>Verrucomicrobiales</taxon>
        <taxon>Verrucomicrobiaceae</taxon>
        <taxon>Haloferula</taxon>
    </lineage>
</organism>
<evidence type="ECO:0008006" key="5">
    <source>
        <dbReference type="Google" id="ProtNLM"/>
    </source>
</evidence>
<proteinExistence type="predicted"/>
<evidence type="ECO:0000256" key="2">
    <source>
        <dbReference type="SAM" id="SignalP"/>
    </source>
</evidence>
<evidence type="ECO:0000313" key="4">
    <source>
        <dbReference type="Proteomes" id="UP001476282"/>
    </source>
</evidence>
<accession>A0ABP9UQR4</accession>
<keyword evidence="4" id="KW-1185">Reference proteome</keyword>
<comment type="caution">
    <text evidence="3">The sequence shown here is derived from an EMBL/GenBank/DDBJ whole genome shotgun (WGS) entry which is preliminary data.</text>
</comment>
<reference evidence="3 4" key="1">
    <citation type="submission" date="2024-02" db="EMBL/GenBank/DDBJ databases">
        <title>Haloferula sargassicola NBRC 104335.</title>
        <authorList>
            <person name="Ichikawa N."/>
            <person name="Katano-Makiyama Y."/>
            <person name="Hidaka K."/>
        </authorList>
    </citation>
    <scope>NUCLEOTIDE SEQUENCE [LARGE SCALE GENOMIC DNA]</scope>
    <source>
        <strain evidence="3 4">NBRC 104335</strain>
    </source>
</reference>
<keyword evidence="2" id="KW-0732">Signal</keyword>
<feature type="region of interest" description="Disordered" evidence="1">
    <location>
        <begin position="115"/>
        <end position="135"/>
    </location>
</feature>
<feature type="chain" id="PRO_5046691733" description="Lipoprotein" evidence="2">
    <location>
        <begin position="23"/>
        <end position="260"/>
    </location>
</feature>
<dbReference type="RefSeq" id="WP_353566278.1">
    <property type="nucleotide sequence ID" value="NZ_BAABRI010000006.1"/>
</dbReference>
<dbReference type="EMBL" id="BAABRI010000006">
    <property type="protein sequence ID" value="GAA5482133.1"/>
    <property type="molecule type" value="Genomic_DNA"/>
</dbReference>
<sequence length="260" mass="28261">MKTWYCLLLSILALALSSCLEHKSTLSLNKDGSGTITEETTLSAEASAMVEQMSAMGGEAKGNNWADRDKAEKRAKEMGEGVTVKEVAEIDKDGRKGGRVVFAFEDVNKLKYTPGDSLSDMSEGMGPQEEKPESEPVKMTYEDGLLTIVNPEPAKTDKPDAPAQEIDPSQLEMAKGMFDGMRITSVLVLPGGIKETNASYVDGDTITLMDMDMGKLVAQPEKFRKFAAAQPETLDDMKELIEGVDGIKVETAKKVTVRLK</sequence>
<feature type="signal peptide" evidence="2">
    <location>
        <begin position="1"/>
        <end position="22"/>
    </location>
</feature>
<dbReference type="PROSITE" id="PS51257">
    <property type="entry name" value="PROKAR_LIPOPROTEIN"/>
    <property type="match status" value="1"/>
</dbReference>
<gene>
    <name evidence="3" type="ORF">Hsar01_01349</name>
</gene>